<dbReference type="GO" id="GO:0016887">
    <property type="term" value="F:ATP hydrolysis activity"/>
    <property type="evidence" value="ECO:0007669"/>
    <property type="project" value="InterPro"/>
</dbReference>
<dbReference type="AlphaFoldDB" id="A0A7J3N0I4"/>
<keyword evidence="3 6" id="KW-0067">ATP-binding</keyword>
<dbReference type="PROSITE" id="PS50893">
    <property type="entry name" value="ABC_TRANSPORTER_2"/>
    <property type="match status" value="1"/>
</dbReference>
<name>A0A7J3N0I4_9CREN</name>
<dbReference type="Pfam" id="PF00005">
    <property type="entry name" value="ABC_tran"/>
    <property type="match status" value="1"/>
</dbReference>
<dbReference type="GO" id="GO:0005524">
    <property type="term" value="F:ATP binding"/>
    <property type="evidence" value="ECO:0007669"/>
    <property type="project" value="UniProtKB-KW"/>
</dbReference>
<evidence type="ECO:0000256" key="2">
    <source>
        <dbReference type="ARBA" id="ARBA00022741"/>
    </source>
</evidence>
<dbReference type="PANTHER" id="PTHR45772">
    <property type="entry name" value="CONSERVED COMPONENT OF ABC TRANSPORTER FOR NATURAL AMINO ACIDS-RELATED"/>
    <property type="match status" value="1"/>
</dbReference>
<dbReference type="InterPro" id="IPR003593">
    <property type="entry name" value="AAA+_ATPase"/>
</dbReference>
<accession>A0A7J3N0I4</accession>
<reference evidence="6" key="1">
    <citation type="journal article" date="2020" name="mSystems">
        <title>Genome- and Community-Level Interaction Insights into Carbon Utilization and Element Cycling Functions of Hydrothermarchaeota in Hydrothermal Sediment.</title>
        <authorList>
            <person name="Zhou Z."/>
            <person name="Liu Y."/>
            <person name="Xu W."/>
            <person name="Pan J."/>
            <person name="Luo Z.H."/>
            <person name="Li M."/>
        </authorList>
    </citation>
    <scope>NUCLEOTIDE SEQUENCE [LARGE SCALE GENOMIC DNA]</scope>
    <source>
        <strain evidence="5">SpSt-629</strain>
        <strain evidence="6">SpSt-688</strain>
    </source>
</reference>
<gene>
    <name evidence="5" type="ORF">ENT99_08000</name>
    <name evidence="6" type="ORF">ENU64_07900</name>
</gene>
<evidence type="ECO:0000256" key="1">
    <source>
        <dbReference type="ARBA" id="ARBA00022448"/>
    </source>
</evidence>
<organism evidence="6">
    <name type="scientific">Ignisphaera aggregans</name>
    <dbReference type="NCBI Taxonomy" id="334771"/>
    <lineage>
        <taxon>Archaea</taxon>
        <taxon>Thermoproteota</taxon>
        <taxon>Thermoprotei</taxon>
        <taxon>Desulfurococcales</taxon>
        <taxon>Desulfurococcaceae</taxon>
        <taxon>Ignisphaera</taxon>
    </lineage>
</organism>
<dbReference type="InterPro" id="IPR003439">
    <property type="entry name" value="ABC_transporter-like_ATP-bd"/>
</dbReference>
<sequence length="259" mass="28800">MKHDGVVLVTIELTKRFGGLIALDNVNLNIKRNSLTLLIGPNGAGKSTLINTCVGILKPDKGQVLFSPTGNGVIDITGWPPHEVYKSGFVRSFQIPQPFLSLTVLENVLAVFTSRGEDPLYAIFRSMWRKIEEEYIEKAFKVLKLVGLDDYWDVEAYKLGAGQLKMLEVARALAANARLVALDEPIGGTDPGYAKTIFEKLRKIKSEMDITFVVVEHRIDIALPFADYVYVMDRGKIIAEGLPDIVYKDPKVVEVYVGE</sequence>
<keyword evidence="1" id="KW-0813">Transport</keyword>
<dbReference type="EMBL" id="DTDH01000218">
    <property type="protein sequence ID" value="HGT99328.1"/>
    <property type="molecule type" value="Genomic_DNA"/>
</dbReference>
<comment type="caution">
    <text evidence="6">The sequence shown here is derived from an EMBL/GenBank/DDBJ whole genome shotgun (WGS) entry which is preliminary data.</text>
</comment>
<feature type="domain" description="ABC transporter" evidence="4">
    <location>
        <begin position="8"/>
        <end position="259"/>
    </location>
</feature>
<dbReference type="SMART" id="SM00382">
    <property type="entry name" value="AAA"/>
    <property type="match status" value="1"/>
</dbReference>
<dbReference type="Gene3D" id="3.40.50.300">
    <property type="entry name" value="P-loop containing nucleotide triphosphate hydrolases"/>
    <property type="match status" value="1"/>
</dbReference>
<proteinExistence type="predicted"/>
<protein>
    <submittedName>
        <fullName evidence="6">ABC transporter ATP-binding protein</fullName>
    </submittedName>
</protein>
<evidence type="ECO:0000313" key="6">
    <source>
        <dbReference type="EMBL" id="HGT99328.1"/>
    </source>
</evidence>
<evidence type="ECO:0000256" key="3">
    <source>
        <dbReference type="ARBA" id="ARBA00022840"/>
    </source>
</evidence>
<dbReference type="EMBL" id="DTAU01000149">
    <property type="protein sequence ID" value="HFQ79618.1"/>
    <property type="molecule type" value="Genomic_DNA"/>
</dbReference>
<dbReference type="InterPro" id="IPR051120">
    <property type="entry name" value="ABC_AA/LPS_Transport"/>
</dbReference>
<dbReference type="GO" id="GO:0005886">
    <property type="term" value="C:plasma membrane"/>
    <property type="evidence" value="ECO:0007669"/>
    <property type="project" value="TreeGrafter"/>
</dbReference>
<dbReference type="InterPro" id="IPR027417">
    <property type="entry name" value="P-loop_NTPase"/>
</dbReference>
<keyword evidence="2" id="KW-0547">Nucleotide-binding</keyword>
<dbReference type="SUPFAM" id="SSF52540">
    <property type="entry name" value="P-loop containing nucleoside triphosphate hydrolases"/>
    <property type="match status" value="1"/>
</dbReference>
<dbReference type="PANTHER" id="PTHR45772:SF9">
    <property type="entry name" value="CONSERVED COMPONENT OF ABC TRANSPORTER FOR NATURAL AMINO ACIDS"/>
    <property type="match status" value="1"/>
</dbReference>
<evidence type="ECO:0000313" key="5">
    <source>
        <dbReference type="EMBL" id="HFQ79618.1"/>
    </source>
</evidence>
<evidence type="ECO:0000259" key="4">
    <source>
        <dbReference type="PROSITE" id="PS50893"/>
    </source>
</evidence>